<dbReference type="InterPro" id="IPR036390">
    <property type="entry name" value="WH_DNA-bd_sf"/>
</dbReference>
<keyword evidence="1" id="KW-0805">Transcription regulation</keyword>
<dbReference type="PANTHER" id="PTHR44846:SF17">
    <property type="entry name" value="GNTR-FAMILY TRANSCRIPTIONAL REGULATOR"/>
    <property type="match status" value="1"/>
</dbReference>
<name>A0A558A709_9PSEU</name>
<evidence type="ECO:0000256" key="3">
    <source>
        <dbReference type="ARBA" id="ARBA00023163"/>
    </source>
</evidence>
<evidence type="ECO:0000313" key="6">
    <source>
        <dbReference type="EMBL" id="TVT20047.1"/>
    </source>
</evidence>
<comment type="caution">
    <text evidence="6">The sequence shown here is derived from an EMBL/GenBank/DDBJ whole genome shotgun (WGS) entry which is preliminary data.</text>
</comment>
<keyword evidence="7" id="KW-1185">Reference proteome</keyword>
<dbReference type="Gene3D" id="1.10.10.10">
    <property type="entry name" value="Winged helix-like DNA-binding domain superfamily/Winged helix DNA-binding domain"/>
    <property type="match status" value="1"/>
</dbReference>
<dbReference type="PANTHER" id="PTHR44846">
    <property type="entry name" value="MANNOSYL-D-GLYCERATE TRANSPORT/METABOLISM SYSTEM REPRESSOR MNGR-RELATED"/>
    <property type="match status" value="1"/>
</dbReference>
<gene>
    <name evidence="6" type="ORF">FNH06_22090</name>
</gene>
<evidence type="ECO:0000256" key="1">
    <source>
        <dbReference type="ARBA" id="ARBA00023015"/>
    </source>
</evidence>
<evidence type="ECO:0000256" key="4">
    <source>
        <dbReference type="SAM" id="MobiDB-lite"/>
    </source>
</evidence>
<keyword evidence="3" id="KW-0804">Transcription</keyword>
<dbReference type="CDD" id="cd07377">
    <property type="entry name" value="WHTH_GntR"/>
    <property type="match status" value="1"/>
</dbReference>
<keyword evidence="2" id="KW-0238">DNA-binding</keyword>
<feature type="region of interest" description="Disordered" evidence="4">
    <location>
        <begin position="1"/>
        <end position="20"/>
    </location>
</feature>
<feature type="domain" description="HTH gntR-type" evidence="5">
    <location>
        <begin position="1"/>
        <end position="63"/>
    </location>
</feature>
<protein>
    <submittedName>
        <fullName evidence="6">Winged helix-turn-helix transcriptional regulator</fullName>
    </submittedName>
</protein>
<dbReference type="AlphaFoldDB" id="A0A558A709"/>
<dbReference type="OrthoDB" id="8584262at2"/>
<dbReference type="Proteomes" id="UP000318578">
    <property type="component" value="Unassembled WGS sequence"/>
</dbReference>
<dbReference type="InterPro" id="IPR050679">
    <property type="entry name" value="Bact_HTH_transcr_reg"/>
</dbReference>
<dbReference type="InterPro" id="IPR036388">
    <property type="entry name" value="WH-like_DNA-bd_sf"/>
</dbReference>
<dbReference type="GO" id="GO:0045892">
    <property type="term" value="P:negative regulation of DNA-templated transcription"/>
    <property type="evidence" value="ECO:0007669"/>
    <property type="project" value="TreeGrafter"/>
</dbReference>
<evidence type="ECO:0000259" key="5">
    <source>
        <dbReference type="PROSITE" id="PS50949"/>
    </source>
</evidence>
<dbReference type="GO" id="GO:0003677">
    <property type="term" value="F:DNA binding"/>
    <property type="evidence" value="ECO:0007669"/>
    <property type="project" value="UniProtKB-KW"/>
</dbReference>
<dbReference type="Pfam" id="PF00392">
    <property type="entry name" value="GntR"/>
    <property type="match status" value="1"/>
</dbReference>
<dbReference type="PROSITE" id="PS50949">
    <property type="entry name" value="HTH_GNTR"/>
    <property type="match status" value="1"/>
</dbReference>
<dbReference type="SMART" id="SM00345">
    <property type="entry name" value="HTH_GNTR"/>
    <property type="match status" value="1"/>
</dbReference>
<organism evidence="6 7">
    <name type="scientific">Amycolatopsis acidiphila</name>
    <dbReference type="NCBI Taxonomy" id="715473"/>
    <lineage>
        <taxon>Bacteria</taxon>
        <taxon>Bacillati</taxon>
        <taxon>Actinomycetota</taxon>
        <taxon>Actinomycetes</taxon>
        <taxon>Pseudonocardiales</taxon>
        <taxon>Pseudonocardiaceae</taxon>
        <taxon>Amycolatopsis</taxon>
    </lineage>
</organism>
<dbReference type="SUPFAM" id="SSF46785">
    <property type="entry name" value="Winged helix' DNA-binding domain"/>
    <property type="match status" value="1"/>
</dbReference>
<dbReference type="EMBL" id="VJZA01000040">
    <property type="protein sequence ID" value="TVT20047.1"/>
    <property type="molecule type" value="Genomic_DNA"/>
</dbReference>
<accession>A0A558A709</accession>
<dbReference type="GO" id="GO:0003700">
    <property type="term" value="F:DNA-binding transcription factor activity"/>
    <property type="evidence" value="ECO:0007669"/>
    <property type="project" value="InterPro"/>
</dbReference>
<reference evidence="6 7" key="1">
    <citation type="submission" date="2019-07" db="EMBL/GenBank/DDBJ databases">
        <title>New species of Amycolatopsis and Streptomyces.</title>
        <authorList>
            <person name="Duangmal K."/>
            <person name="Teo W.F.A."/>
            <person name="Lipun K."/>
        </authorList>
    </citation>
    <scope>NUCLEOTIDE SEQUENCE [LARGE SCALE GENOMIC DNA]</scope>
    <source>
        <strain evidence="6 7">JCM 30562</strain>
    </source>
</reference>
<dbReference type="InterPro" id="IPR000524">
    <property type="entry name" value="Tscrpt_reg_HTH_GntR"/>
</dbReference>
<evidence type="ECO:0000313" key="7">
    <source>
        <dbReference type="Proteomes" id="UP000318578"/>
    </source>
</evidence>
<evidence type="ECO:0000256" key="2">
    <source>
        <dbReference type="ARBA" id="ARBA00023125"/>
    </source>
</evidence>
<proteinExistence type="predicted"/>
<sequence length="76" mass="8219">MCQHLAARIGAGELEPHTPLPAERQLAAEYRVSLGTARHATRLLRFRGLVVTIPAKGTYITDAKYRTGTGSAEGED</sequence>